<evidence type="ECO:0000256" key="3">
    <source>
        <dbReference type="PROSITE-ProRule" id="PRU00176"/>
    </source>
</evidence>
<name>A0A3S1B538_ELYCH</name>
<dbReference type="InterPro" id="IPR035979">
    <property type="entry name" value="RBD_domain_sf"/>
</dbReference>
<dbReference type="GO" id="GO:0003723">
    <property type="term" value="F:RNA binding"/>
    <property type="evidence" value="ECO:0007669"/>
    <property type="project" value="UniProtKB-UniRule"/>
</dbReference>
<proteinExistence type="predicted"/>
<keyword evidence="7" id="KW-1185">Reference proteome</keyword>
<feature type="domain" description="RRM" evidence="5">
    <location>
        <begin position="292"/>
        <end position="368"/>
    </location>
</feature>
<evidence type="ECO:0000313" key="6">
    <source>
        <dbReference type="EMBL" id="RUS72127.1"/>
    </source>
</evidence>
<evidence type="ECO:0000313" key="7">
    <source>
        <dbReference type="Proteomes" id="UP000271974"/>
    </source>
</evidence>
<dbReference type="PANTHER" id="PTHR24012">
    <property type="entry name" value="RNA BINDING PROTEIN"/>
    <property type="match status" value="1"/>
</dbReference>
<feature type="domain" description="RRM" evidence="5">
    <location>
        <begin position="18"/>
        <end position="95"/>
    </location>
</feature>
<comment type="caution">
    <text evidence="6">The sequence shown here is derived from an EMBL/GenBank/DDBJ whole genome shotgun (WGS) entry which is preliminary data.</text>
</comment>
<sequence length="435" mass="49234">MAYRERSMSLGDQREKSCHLFVKNFGHTLDDRRLYHLFSPFGEVTSALVKKSPQGQSLGYGFVSFKYPESASAAIRRLNGSTVNECELYVNYHQTRDERSIVLASYHMLQGTNLLVQNLERSIDDFQLQSLFSHFGTITSAKVMMKNKISLGYGFVCYSTVAAAQGAIEGMNNRTVHGHRLCVKVHEKKTPLQKANLRVSNLDSRVDDLALRRTFEKFGSIINAKVMTNNKGVSKNYGYVCYSSIENAHLAIEHMNNQRLGHQIITVTLDQPKNYNEKRSKSESSAETLKDNKIVVRNLSPQMTENSLVSLFSRFGTVFNAQVQRTNRESECHGIVTFSSRSEAERAIWELDGHCIHGKSIDISLLADHENSEDSRAQRVVSDQTDDLSSDEETLPGMDNPQKKTNLYVKNLHPEIDEEQLHKLFSPFGDIVNIK</sequence>
<feature type="region of interest" description="Disordered" evidence="4">
    <location>
        <begin position="373"/>
        <end position="404"/>
    </location>
</feature>
<evidence type="ECO:0000259" key="5">
    <source>
        <dbReference type="PROSITE" id="PS50102"/>
    </source>
</evidence>
<dbReference type="EMBL" id="RQTK01001108">
    <property type="protein sequence ID" value="RUS72127.1"/>
    <property type="molecule type" value="Genomic_DNA"/>
</dbReference>
<reference evidence="6 7" key="1">
    <citation type="submission" date="2019-01" db="EMBL/GenBank/DDBJ databases">
        <title>A draft genome assembly of the solar-powered sea slug Elysia chlorotica.</title>
        <authorList>
            <person name="Cai H."/>
            <person name="Li Q."/>
            <person name="Fang X."/>
            <person name="Li J."/>
            <person name="Curtis N.E."/>
            <person name="Altenburger A."/>
            <person name="Shibata T."/>
            <person name="Feng M."/>
            <person name="Maeda T."/>
            <person name="Schwartz J.A."/>
            <person name="Shigenobu S."/>
            <person name="Lundholm N."/>
            <person name="Nishiyama T."/>
            <person name="Yang H."/>
            <person name="Hasebe M."/>
            <person name="Li S."/>
            <person name="Pierce S.K."/>
            <person name="Wang J."/>
        </authorList>
    </citation>
    <scope>NUCLEOTIDE SEQUENCE [LARGE SCALE GENOMIC DNA]</scope>
    <source>
        <strain evidence="6">EC2010</strain>
        <tissue evidence="6">Whole organism of an adult</tissue>
    </source>
</reference>
<feature type="domain" description="RRM" evidence="5">
    <location>
        <begin position="195"/>
        <end position="272"/>
    </location>
</feature>
<feature type="non-terminal residue" evidence="6">
    <location>
        <position position="435"/>
    </location>
</feature>
<dbReference type="STRING" id="188477.A0A3S1B538"/>
<feature type="domain" description="RRM" evidence="5">
    <location>
        <begin position="405"/>
        <end position="435"/>
    </location>
</feature>
<feature type="compositionally biased region" description="Acidic residues" evidence="4">
    <location>
        <begin position="384"/>
        <end position="394"/>
    </location>
</feature>
<dbReference type="SUPFAM" id="SSF54928">
    <property type="entry name" value="RNA-binding domain, RBD"/>
    <property type="match status" value="3"/>
</dbReference>
<dbReference type="Pfam" id="PF00076">
    <property type="entry name" value="RRM_1"/>
    <property type="match status" value="5"/>
</dbReference>
<gene>
    <name evidence="6" type="ORF">EGW08_020114</name>
</gene>
<dbReference type="Gene3D" id="3.30.70.330">
    <property type="match status" value="5"/>
</dbReference>
<dbReference type="InterPro" id="IPR000504">
    <property type="entry name" value="RRM_dom"/>
</dbReference>
<protein>
    <recommendedName>
        <fullName evidence="5">RRM domain-containing protein</fullName>
    </recommendedName>
</protein>
<dbReference type="OrthoDB" id="19742at2759"/>
<evidence type="ECO:0000256" key="1">
    <source>
        <dbReference type="ARBA" id="ARBA00022737"/>
    </source>
</evidence>
<dbReference type="CDD" id="cd00590">
    <property type="entry name" value="RRM_SF"/>
    <property type="match status" value="1"/>
</dbReference>
<evidence type="ECO:0000256" key="2">
    <source>
        <dbReference type="ARBA" id="ARBA00022884"/>
    </source>
</evidence>
<dbReference type="PROSITE" id="PS50102">
    <property type="entry name" value="RRM"/>
    <property type="match status" value="5"/>
</dbReference>
<organism evidence="6 7">
    <name type="scientific">Elysia chlorotica</name>
    <name type="common">Eastern emerald elysia</name>
    <name type="synonym">Sea slug</name>
    <dbReference type="NCBI Taxonomy" id="188477"/>
    <lineage>
        <taxon>Eukaryota</taxon>
        <taxon>Metazoa</taxon>
        <taxon>Spiralia</taxon>
        <taxon>Lophotrochozoa</taxon>
        <taxon>Mollusca</taxon>
        <taxon>Gastropoda</taxon>
        <taxon>Heterobranchia</taxon>
        <taxon>Euthyneura</taxon>
        <taxon>Panpulmonata</taxon>
        <taxon>Sacoglossa</taxon>
        <taxon>Placobranchoidea</taxon>
        <taxon>Plakobranchidae</taxon>
        <taxon>Elysia</taxon>
    </lineage>
</organism>
<keyword evidence="1" id="KW-0677">Repeat</keyword>
<keyword evidence="2 3" id="KW-0694">RNA-binding</keyword>
<dbReference type="InterPro" id="IPR012677">
    <property type="entry name" value="Nucleotide-bd_a/b_plait_sf"/>
</dbReference>
<dbReference type="SMART" id="SM00360">
    <property type="entry name" value="RRM"/>
    <property type="match status" value="4"/>
</dbReference>
<dbReference type="Proteomes" id="UP000271974">
    <property type="component" value="Unassembled WGS sequence"/>
</dbReference>
<accession>A0A3S1B538</accession>
<dbReference type="AlphaFoldDB" id="A0A3S1B538"/>
<evidence type="ECO:0000256" key="4">
    <source>
        <dbReference type="SAM" id="MobiDB-lite"/>
    </source>
</evidence>
<feature type="domain" description="RRM" evidence="5">
    <location>
        <begin position="112"/>
        <end position="188"/>
    </location>
</feature>